<gene>
    <name evidence="11" type="ORF">CW354_20425</name>
</gene>
<evidence type="ECO:0000256" key="3">
    <source>
        <dbReference type="ARBA" id="ARBA00012438"/>
    </source>
</evidence>
<dbReference type="Gene3D" id="1.10.287.130">
    <property type="match status" value="1"/>
</dbReference>
<dbReference type="GO" id="GO:0009927">
    <property type="term" value="F:histidine phosphotransfer kinase activity"/>
    <property type="evidence" value="ECO:0007669"/>
    <property type="project" value="TreeGrafter"/>
</dbReference>
<proteinExistence type="predicted"/>
<comment type="subcellular location">
    <subcellularLocation>
        <location evidence="2">Membrane</location>
    </subcellularLocation>
</comment>
<name>A0A2S7K097_9PROT</name>
<evidence type="ECO:0000256" key="5">
    <source>
        <dbReference type="ARBA" id="ARBA00022679"/>
    </source>
</evidence>
<sequence length="566" mass="62711">MSASPAAWASMSARPSGTGWERSSPMIKRLSISRLSFRTKALFVSFALQCLFVAVFASAVLYIIADRGATVLKENLAAATAGYARNAAFVFIGSLESNRRDFLEAARGSPSIETAFLATTDFEILAISTEDWRERIEEIPRSPQSSAAPFVEEYADYWIFFEPVFAVDDSACGVLGDGIDECAAPRELLGYLGVVGSKDLISSLFRQTALIVVVAAIVLLAHIYWATNWLSDRLYGPMLQLADRTRQTADRGYREKLEFSGPPEVENIAEAINHLIGRAAQTADQLQQMVADKTREEREAREEAEAARAFAERVKEWRTDLMAVNTHELLTPLRILIGELDRALAELRFLEPGRTRETLSKRLQQMRAPIRRIEEIVEQVNIAMRIEEGRIDVRPSEGKIEDVMERLQSLYSEEASRRGNKFNVRCEVEESIVTDFRMLETILSNLVSNACKFTSNGAIKLSAHSDGDMLDIICADTGIGIPEDKKALIFEPLYQADMSSRRVSDGLGLGLSIVKGYVDKLSGKIDVESRSGAGSKISIRLPIEFASVEEASESASGIDDIDRDAR</sequence>
<feature type="domain" description="Histidine kinase" evidence="9">
    <location>
        <begin position="324"/>
        <end position="545"/>
    </location>
</feature>
<organism evidence="11 12">
    <name type="scientific">Hyphococcus luteus</name>
    <dbReference type="NCBI Taxonomy" id="2058213"/>
    <lineage>
        <taxon>Bacteria</taxon>
        <taxon>Pseudomonadati</taxon>
        <taxon>Pseudomonadota</taxon>
        <taxon>Alphaproteobacteria</taxon>
        <taxon>Parvularculales</taxon>
        <taxon>Parvularculaceae</taxon>
        <taxon>Hyphococcus</taxon>
    </lineage>
</organism>
<keyword evidence="8" id="KW-1133">Transmembrane helix</keyword>
<evidence type="ECO:0000256" key="8">
    <source>
        <dbReference type="SAM" id="Phobius"/>
    </source>
</evidence>
<protein>
    <recommendedName>
        <fullName evidence="3">histidine kinase</fullName>
        <ecNumber evidence="3">2.7.13.3</ecNumber>
    </recommendedName>
</protein>
<dbReference type="PROSITE" id="PS50109">
    <property type="entry name" value="HIS_KIN"/>
    <property type="match status" value="1"/>
</dbReference>
<dbReference type="AlphaFoldDB" id="A0A2S7K097"/>
<dbReference type="InterPro" id="IPR036097">
    <property type="entry name" value="HisK_dim/P_sf"/>
</dbReference>
<keyword evidence="5" id="KW-0808">Transferase</keyword>
<dbReference type="PROSITE" id="PS50885">
    <property type="entry name" value="HAMP"/>
    <property type="match status" value="1"/>
</dbReference>
<feature type="domain" description="HAMP" evidence="10">
    <location>
        <begin position="232"/>
        <end position="284"/>
    </location>
</feature>
<keyword evidence="8" id="KW-0812">Transmembrane</keyword>
<dbReference type="PANTHER" id="PTHR43047">
    <property type="entry name" value="TWO-COMPONENT HISTIDINE PROTEIN KINASE"/>
    <property type="match status" value="1"/>
</dbReference>
<keyword evidence="8" id="KW-0472">Membrane</keyword>
<dbReference type="Pfam" id="PF02518">
    <property type="entry name" value="HATPase_c"/>
    <property type="match status" value="1"/>
</dbReference>
<dbReference type="OrthoDB" id="9801651at2"/>
<dbReference type="PRINTS" id="PR00344">
    <property type="entry name" value="BCTRLSENSOR"/>
</dbReference>
<dbReference type="GO" id="GO:0000155">
    <property type="term" value="F:phosphorelay sensor kinase activity"/>
    <property type="evidence" value="ECO:0007669"/>
    <property type="project" value="InterPro"/>
</dbReference>
<dbReference type="SUPFAM" id="SSF47384">
    <property type="entry name" value="Homodimeric domain of signal transducing histidine kinase"/>
    <property type="match status" value="1"/>
</dbReference>
<dbReference type="Gene3D" id="3.30.565.10">
    <property type="entry name" value="Histidine kinase-like ATPase, C-terminal domain"/>
    <property type="match status" value="1"/>
</dbReference>
<evidence type="ECO:0000259" key="10">
    <source>
        <dbReference type="PROSITE" id="PS50885"/>
    </source>
</evidence>
<dbReference type="EMBL" id="PJCH01000016">
    <property type="protein sequence ID" value="PQA85896.1"/>
    <property type="molecule type" value="Genomic_DNA"/>
</dbReference>
<dbReference type="Proteomes" id="UP000239504">
    <property type="component" value="Unassembled WGS sequence"/>
</dbReference>
<dbReference type="GO" id="GO:0005886">
    <property type="term" value="C:plasma membrane"/>
    <property type="evidence" value="ECO:0007669"/>
    <property type="project" value="TreeGrafter"/>
</dbReference>
<dbReference type="InterPro" id="IPR036890">
    <property type="entry name" value="HATPase_C_sf"/>
</dbReference>
<evidence type="ECO:0000256" key="7">
    <source>
        <dbReference type="SAM" id="MobiDB-lite"/>
    </source>
</evidence>
<feature type="transmembrane region" description="Helical" evidence="8">
    <location>
        <begin position="208"/>
        <end position="225"/>
    </location>
</feature>
<evidence type="ECO:0000256" key="6">
    <source>
        <dbReference type="ARBA" id="ARBA00022777"/>
    </source>
</evidence>
<keyword evidence="4" id="KW-0597">Phosphoprotein</keyword>
<keyword evidence="6" id="KW-0418">Kinase</keyword>
<dbReference type="InterPro" id="IPR005467">
    <property type="entry name" value="His_kinase_dom"/>
</dbReference>
<dbReference type="InterPro" id="IPR003660">
    <property type="entry name" value="HAMP_dom"/>
</dbReference>
<dbReference type="InterPro" id="IPR003594">
    <property type="entry name" value="HATPase_dom"/>
</dbReference>
<feature type="transmembrane region" description="Helical" evidence="8">
    <location>
        <begin position="41"/>
        <end position="64"/>
    </location>
</feature>
<evidence type="ECO:0000256" key="1">
    <source>
        <dbReference type="ARBA" id="ARBA00000085"/>
    </source>
</evidence>
<dbReference type="SMART" id="SM00387">
    <property type="entry name" value="HATPase_c"/>
    <property type="match status" value="1"/>
</dbReference>
<evidence type="ECO:0000313" key="11">
    <source>
        <dbReference type="EMBL" id="PQA85896.1"/>
    </source>
</evidence>
<evidence type="ECO:0000256" key="4">
    <source>
        <dbReference type="ARBA" id="ARBA00022553"/>
    </source>
</evidence>
<evidence type="ECO:0000313" key="12">
    <source>
        <dbReference type="Proteomes" id="UP000239504"/>
    </source>
</evidence>
<keyword evidence="12" id="KW-1185">Reference proteome</keyword>
<feature type="region of interest" description="Disordered" evidence="7">
    <location>
        <begin position="1"/>
        <end position="23"/>
    </location>
</feature>
<accession>A0A2S7K097</accession>
<evidence type="ECO:0000259" key="9">
    <source>
        <dbReference type="PROSITE" id="PS50109"/>
    </source>
</evidence>
<dbReference type="PANTHER" id="PTHR43047:SF72">
    <property type="entry name" value="OSMOSENSING HISTIDINE PROTEIN KINASE SLN1"/>
    <property type="match status" value="1"/>
</dbReference>
<dbReference type="SUPFAM" id="SSF55874">
    <property type="entry name" value="ATPase domain of HSP90 chaperone/DNA topoisomerase II/histidine kinase"/>
    <property type="match status" value="1"/>
</dbReference>
<feature type="compositionally biased region" description="Low complexity" evidence="7">
    <location>
        <begin position="1"/>
        <end position="16"/>
    </location>
</feature>
<reference evidence="11 12" key="1">
    <citation type="submission" date="2017-12" db="EMBL/GenBank/DDBJ databases">
        <authorList>
            <person name="Hurst M.R.H."/>
        </authorList>
    </citation>
    <scope>NUCLEOTIDE SEQUENCE [LARGE SCALE GENOMIC DNA]</scope>
    <source>
        <strain evidence="11 12">SY-3-19</strain>
    </source>
</reference>
<comment type="caution">
    <text evidence="11">The sequence shown here is derived from an EMBL/GenBank/DDBJ whole genome shotgun (WGS) entry which is preliminary data.</text>
</comment>
<dbReference type="InterPro" id="IPR004358">
    <property type="entry name" value="Sig_transdc_His_kin-like_C"/>
</dbReference>
<dbReference type="EC" id="2.7.13.3" evidence="3"/>
<comment type="catalytic activity">
    <reaction evidence="1">
        <text>ATP + protein L-histidine = ADP + protein N-phospho-L-histidine.</text>
        <dbReference type="EC" id="2.7.13.3"/>
    </reaction>
</comment>
<evidence type="ECO:0000256" key="2">
    <source>
        <dbReference type="ARBA" id="ARBA00004370"/>
    </source>
</evidence>